<evidence type="ECO:0000313" key="3">
    <source>
        <dbReference type="EMBL" id="CDP21069.1"/>
    </source>
</evidence>
<dbReference type="SUPFAM" id="SSF53756">
    <property type="entry name" value="UDP-Glycosyltransferase/glycogen phosphorylase"/>
    <property type="match status" value="1"/>
</dbReference>
<comment type="similarity">
    <text evidence="1">Belongs to the UDP-glycosyltransferase family.</text>
</comment>
<dbReference type="Proteomes" id="UP000295252">
    <property type="component" value="Unassembled WGS sequence"/>
</dbReference>
<evidence type="ECO:0000256" key="2">
    <source>
        <dbReference type="ARBA" id="ARBA00022679"/>
    </source>
</evidence>
<keyword evidence="2" id="KW-0808">Transferase</keyword>
<proteinExistence type="inferred from homology"/>
<accession>A0A068VKE7</accession>
<dbReference type="Pfam" id="PF00201">
    <property type="entry name" value="UDPGT"/>
    <property type="match status" value="1"/>
</dbReference>
<gene>
    <name evidence="3" type="ORF">GSCOC_T00007471001</name>
</gene>
<sequence length="156" mass="17511">MFNTCDDLEHPFIHYVANQTAMPTDGFIIRGWAPQLLILSHLGIHPSIGGFLSHCGWYLTVEAVCIGMPSPSPIRGDQILNAKLMGRFNKIQEDDEATEIITTKDDIIEAIERLMSDEELHERAKALRNKVFKHGFRASSLAAFKALRDFISQTVS</sequence>
<reference evidence="4" key="1">
    <citation type="journal article" date="2014" name="Science">
        <title>The coffee genome provides insight into the convergent evolution of caffeine biosynthesis.</title>
        <authorList>
            <person name="Denoeud F."/>
            <person name="Carretero-Paulet L."/>
            <person name="Dereeper A."/>
            <person name="Droc G."/>
            <person name="Guyot R."/>
            <person name="Pietrella M."/>
            <person name="Zheng C."/>
            <person name="Alberti A."/>
            <person name="Anthony F."/>
            <person name="Aprea G."/>
            <person name="Aury J.M."/>
            <person name="Bento P."/>
            <person name="Bernard M."/>
            <person name="Bocs S."/>
            <person name="Campa C."/>
            <person name="Cenci A."/>
            <person name="Combes M.C."/>
            <person name="Crouzillat D."/>
            <person name="Da Silva C."/>
            <person name="Daddiego L."/>
            <person name="De Bellis F."/>
            <person name="Dussert S."/>
            <person name="Garsmeur O."/>
            <person name="Gayraud T."/>
            <person name="Guignon V."/>
            <person name="Jahn K."/>
            <person name="Jamilloux V."/>
            <person name="Joet T."/>
            <person name="Labadie K."/>
            <person name="Lan T."/>
            <person name="Leclercq J."/>
            <person name="Lepelley M."/>
            <person name="Leroy T."/>
            <person name="Li L.T."/>
            <person name="Librado P."/>
            <person name="Lopez L."/>
            <person name="Munoz A."/>
            <person name="Noel B."/>
            <person name="Pallavicini A."/>
            <person name="Perrotta G."/>
            <person name="Poncet V."/>
            <person name="Pot D."/>
            <person name="Priyono X."/>
            <person name="Rigoreau M."/>
            <person name="Rouard M."/>
            <person name="Rozas J."/>
            <person name="Tranchant-Dubreuil C."/>
            <person name="VanBuren R."/>
            <person name="Zhang Q."/>
            <person name="Andrade A.C."/>
            <person name="Argout X."/>
            <person name="Bertrand B."/>
            <person name="de Kochko A."/>
            <person name="Graziosi G."/>
            <person name="Henry R.J."/>
            <person name="Jayarama X."/>
            <person name="Ming R."/>
            <person name="Nagai C."/>
            <person name="Rounsley S."/>
            <person name="Sankoff D."/>
            <person name="Giuliano G."/>
            <person name="Albert V.A."/>
            <person name="Wincker P."/>
            <person name="Lashermes P."/>
        </authorList>
    </citation>
    <scope>NUCLEOTIDE SEQUENCE [LARGE SCALE GENOMIC DNA]</scope>
    <source>
        <strain evidence="4">cv. DH200-94</strain>
    </source>
</reference>
<dbReference type="PANTHER" id="PTHR48047">
    <property type="entry name" value="GLYCOSYLTRANSFERASE"/>
    <property type="match status" value="1"/>
</dbReference>
<dbReference type="PhylomeDB" id="A0A068VKE7"/>
<dbReference type="Gramene" id="CDP21069">
    <property type="protein sequence ID" value="CDP21069"/>
    <property type="gene ID" value="GSCOC_T00007471001"/>
</dbReference>
<keyword evidence="4" id="KW-1185">Reference proteome</keyword>
<dbReference type="PANTHER" id="PTHR48047:SF131">
    <property type="entry name" value="GLYCOSYLTRANSFERASE"/>
    <property type="match status" value="1"/>
</dbReference>
<dbReference type="Gene3D" id="3.40.50.2000">
    <property type="entry name" value="Glycogen Phosphorylase B"/>
    <property type="match status" value="1"/>
</dbReference>
<organism evidence="3 4">
    <name type="scientific">Coffea canephora</name>
    <name type="common">Robusta coffee</name>
    <dbReference type="NCBI Taxonomy" id="49390"/>
    <lineage>
        <taxon>Eukaryota</taxon>
        <taxon>Viridiplantae</taxon>
        <taxon>Streptophyta</taxon>
        <taxon>Embryophyta</taxon>
        <taxon>Tracheophyta</taxon>
        <taxon>Spermatophyta</taxon>
        <taxon>Magnoliopsida</taxon>
        <taxon>eudicotyledons</taxon>
        <taxon>Gunneridae</taxon>
        <taxon>Pentapetalae</taxon>
        <taxon>asterids</taxon>
        <taxon>lamiids</taxon>
        <taxon>Gentianales</taxon>
        <taxon>Rubiaceae</taxon>
        <taxon>Ixoroideae</taxon>
        <taxon>Gardenieae complex</taxon>
        <taxon>Bertiereae - Coffeeae clade</taxon>
        <taxon>Coffeeae</taxon>
        <taxon>Coffea</taxon>
    </lineage>
</organism>
<name>A0A068VKE7_COFCA</name>
<evidence type="ECO:0000256" key="1">
    <source>
        <dbReference type="ARBA" id="ARBA00009995"/>
    </source>
</evidence>
<dbReference type="InParanoid" id="A0A068VKE7"/>
<dbReference type="AlphaFoldDB" id="A0A068VKE7"/>
<dbReference type="EMBL" id="HG741500">
    <property type="protein sequence ID" value="CDP21069.1"/>
    <property type="molecule type" value="Genomic_DNA"/>
</dbReference>
<protein>
    <submittedName>
        <fullName evidence="3">DH200=94 genomic scaffold, scaffold_2416</fullName>
    </submittedName>
</protein>
<dbReference type="InterPro" id="IPR002213">
    <property type="entry name" value="UDP_glucos_trans"/>
</dbReference>
<evidence type="ECO:0000313" key="4">
    <source>
        <dbReference type="Proteomes" id="UP000295252"/>
    </source>
</evidence>
<dbReference type="GO" id="GO:0035251">
    <property type="term" value="F:UDP-glucosyltransferase activity"/>
    <property type="evidence" value="ECO:0007669"/>
    <property type="project" value="TreeGrafter"/>
</dbReference>